<dbReference type="STRING" id="1137138.A0A067N7M2"/>
<evidence type="ECO:0000256" key="7">
    <source>
        <dbReference type="ARBA" id="ARBA00023004"/>
    </source>
</evidence>
<reference evidence="12" key="1">
    <citation type="journal article" date="2014" name="Proc. Natl. Acad. Sci. U.S.A.">
        <title>Extensive sampling of basidiomycete genomes demonstrates inadequacy of the white-rot/brown-rot paradigm for wood decay fungi.</title>
        <authorList>
            <person name="Riley R."/>
            <person name="Salamov A.A."/>
            <person name="Brown D.W."/>
            <person name="Nagy L.G."/>
            <person name="Floudas D."/>
            <person name="Held B.W."/>
            <person name="Levasseur A."/>
            <person name="Lombard V."/>
            <person name="Morin E."/>
            <person name="Otillar R."/>
            <person name="Lindquist E.A."/>
            <person name="Sun H."/>
            <person name="LaButti K.M."/>
            <person name="Schmutz J."/>
            <person name="Jabbour D."/>
            <person name="Luo H."/>
            <person name="Baker S.E."/>
            <person name="Pisabarro A.G."/>
            <person name="Walton J.D."/>
            <person name="Blanchette R.A."/>
            <person name="Henrissat B."/>
            <person name="Martin F."/>
            <person name="Cullen D."/>
            <person name="Hibbett D.S."/>
            <person name="Grigoriev I.V."/>
        </authorList>
    </citation>
    <scope>NUCLEOTIDE SEQUENCE [LARGE SCALE GENOMIC DNA]</scope>
    <source>
        <strain evidence="12">PC15</strain>
    </source>
</reference>
<dbReference type="PANTHER" id="PTHR46300">
    <property type="entry name" value="P450, PUTATIVE (EUROFUNG)-RELATED-RELATED"/>
    <property type="match status" value="1"/>
</dbReference>
<evidence type="ECO:0000256" key="9">
    <source>
        <dbReference type="PIRSR" id="PIRSR602401-1"/>
    </source>
</evidence>
<evidence type="ECO:0000313" key="12">
    <source>
        <dbReference type="Proteomes" id="UP000027073"/>
    </source>
</evidence>
<dbReference type="PROSITE" id="PS00086">
    <property type="entry name" value="CYTOCHROME_P450"/>
    <property type="match status" value="1"/>
</dbReference>
<dbReference type="HOGENOM" id="CLU_001570_2_3_1"/>
<protein>
    <recommendedName>
        <fullName evidence="13">Cytochrome P450</fullName>
    </recommendedName>
</protein>
<dbReference type="Proteomes" id="UP000027073">
    <property type="component" value="Unassembled WGS sequence"/>
</dbReference>
<dbReference type="VEuPathDB" id="FungiDB:PLEOSDRAFT_1019754"/>
<organism evidence="11 12">
    <name type="scientific">Pleurotus ostreatus (strain PC15)</name>
    <name type="common">Oyster mushroom</name>
    <dbReference type="NCBI Taxonomy" id="1137138"/>
    <lineage>
        <taxon>Eukaryota</taxon>
        <taxon>Fungi</taxon>
        <taxon>Dikarya</taxon>
        <taxon>Basidiomycota</taxon>
        <taxon>Agaricomycotina</taxon>
        <taxon>Agaricomycetes</taxon>
        <taxon>Agaricomycetidae</taxon>
        <taxon>Agaricales</taxon>
        <taxon>Pleurotineae</taxon>
        <taxon>Pleurotaceae</taxon>
        <taxon>Pleurotus</taxon>
    </lineage>
</organism>
<evidence type="ECO:0000256" key="6">
    <source>
        <dbReference type="ARBA" id="ARBA00023002"/>
    </source>
</evidence>
<dbReference type="GO" id="GO:0016705">
    <property type="term" value="F:oxidoreductase activity, acting on paired donors, with incorporation or reduction of molecular oxygen"/>
    <property type="evidence" value="ECO:0007669"/>
    <property type="project" value="InterPro"/>
</dbReference>
<gene>
    <name evidence="11" type="ORF">PLEOSDRAFT_1019754</name>
</gene>
<dbReference type="OrthoDB" id="3934656at2759"/>
<comment type="pathway">
    <text evidence="2">Secondary metabolite biosynthesis.</text>
</comment>
<dbReference type="PRINTS" id="PR00385">
    <property type="entry name" value="P450"/>
</dbReference>
<keyword evidence="4 9" id="KW-0349">Heme</keyword>
<dbReference type="Pfam" id="PF00067">
    <property type="entry name" value="p450"/>
    <property type="match status" value="1"/>
</dbReference>
<evidence type="ECO:0000256" key="8">
    <source>
        <dbReference type="ARBA" id="ARBA00023033"/>
    </source>
</evidence>
<sequence>PGPVRLPVIGNVLSLEPQFPWLTYCQWGKEYGQWSPFRFEIFGKHVVVANTAEVASELMDRRSSGALSKPRLEMVHLMGWDFALPFMSHPDLRWKLHRKLLQRELAAKSFHPILKAETEKFLGNLLDSPNDFWSHIAILSSSIMIDSMYGGNFAKQNRYLAAYIHETFQMFLHEGLAKVKVLVKHFPEWLPGIGFKRTARRIRQRTNHFVNAPFNIVKEQIVSGSAPRCWVADILSEGEIDEEDVKAVAATAVIGNVASTEAAIKTFFLAMALHPLSQRLAQKEIEAKLGSSRLPDFEDRSSLPYVTAIVREVLRWHPPAPLGAVHTTTCREEYEGYTIPQGELSAMIKDLSLTAMSRDEEMYGSPDIFEPGRWITPDGHLKANSTGFMFGFGRRVCPGKGLAEDFLWLIIARVLSAYSVAKDRNAHGEVDLTEDYDSSLLFSQPRQFQCSITPRSPQAHQMI</sequence>
<comment type="similarity">
    <text evidence="3 10">Belongs to the cytochrome P450 family.</text>
</comment>
<evidence type="ECO:0000256" key="2">
    <source>
        <dbReference type="ARBA" id="ARBA00005179"/>
    </source>
</evidence>
<dbReference type="AlphaFoldDB" id="A0A067N7M2"/>
<dbReference type="InterPro" id="IPR036396">
    <property type="entry name" value="Cyt_P450_sf"/>
</dbReference>
<accession>A0A067N7M2</accession>
<dbReference type="Gene3D" id="1.10.630.10">
    <property type="entry name" value="Cytochrome P450"/>
    <property type="match status" value="1"/>
</dbReference>
<keyword evidence="6 10" id="KW-0560">Oxidoreductase</keyword>
<keyword evidence="8 10" id="KW-0503">Monooxygenase</keyword>
<feature type="binding site" description="axial binding residue" evidence="9">
    <location>
        <position position="397"/>
    </location>
    <ligand>
        <name>heme</name>
        <dbReference type="ChEBI" id="CHEBI:30413"/>
    </ligand>
    <ligandPart>
        <name>Fe</name>
        <dbReference type="ChEBI" id="CHEBI:18248"/>
    </ligandPart>
</feature>
<evidence type="ECO:0000256" key="4">
    <source>
        <dbReference type="ARBA" id="ARBA00022617"/>
    </source>
</evidence>
<evidence type="ECO:0000256" key="3">
    <source>
        <dbReference type="ARBA" id="ARBA00010617"/>
    </source>
</evidence>
<dbReference type="InterPro" id="IPR017972">
    <property type="entry name" value="Cyt_P450_CS"/>
</dbReference>
<dbReference type="PRINTS" id="PR00463">
    <property type="entry name" value="EP450I"/>
</dbReference>
<dbReference type="SUPFAM" id="SSF48264">
    <property type="entry name" value="Cytochrome P450"/>
    <property type="match status" value="1"/>
</dbReference>
<dbReference type="InParanoid" id="A0A067N7M2"/>
<keyword evidence="5 9" id="KW-0479">Metal-binding</keyword>
<evidence type="ECO:0008006" key="13">
    <source>
        <dbReference type="Google" id="ProtNLM"/>
    </source>
</evidence>
<dbReference type="InterPro" id="IPR001128">
    <property type="entry name" value="Cyt_P450"/>
</dbReference>
<dbReference type="GO" id="GO:0020037">
    <property type="term" value="F:heme binding"/>
    <property type="evidence" value="ECO:0007669"/>
    <property type="project" value="InterPro"/>
</dbReference>
<dbReference type="InterPro" id="IPR050364">
    <property type="entry name" value="Cytochrome_P450_fung"/>
</dbReference>
<comment type="cofactor">
    <cofactor evidence="1 9">
        <name>heme</name>
        <dbReference type="ChEBI" id="CHEBI:30413"/>
    </cofactor>
</comment>
<dbReference type="InterPro" id="IPR002401">
    <property type="entry name" value="Cyt_P450_E_grp-I"/>
</dbReference>
<evidence type="ECO:0000313" key="11">
    <source>
        <dbReference type="EMBL" id="KDQ24033.1"/>
    </source>
</evidence>
<name>A0A067N7M2_PLEO1</name>
<dbReference type="GO" id="GO:0005506">
    <property type="term" value="F:iron ion binding"/>
    <property type="evidence" value="ECO:0007669"/>
    <property type="project" value="InterPro"/>
</dbReference>
<evidence type="ECO:0000256" key="1">
    <source>
        <dbReference type="ARBA" id="ARBA00001971"/>
    </source>
</evidence>
<feature type="non-terminal residue" evidence="11">
    <location>
        <position position="463"/>
    </location>
</feature>
<dbReference type="EMBL" id="KL198012">
    <property type="protein sequence ID" value="KDQ24033.1"/>
    <property type="molecule type" value="Genomic_DNA"/>
</dbReference>
<proteinExistence type="inferred from homology"/>
<evidence type="ECO:0000256" key="10">
    <source>
        <dbReference type="RuleBase" id="RU000461"/>
    </source>
</evidence>
<dbReference type="GO" id="GO:0004497">
    <property type="term" value="F:monooxygenase activity"/>
    <property type="evidence" value="ECO:0007669"/>
    <property type="project" value="UniProtKB-KW"/>
</dbReference>
<evidence type="ECO:0000256" key="5">
    <source>
        <dbReference type="ARBA" id="ARBA00022723"/>
    </source>
</evidence>
<keyword evidence="7 9" id="KW-0408">Iron</keyword>
<feature type="non-terminal residue" evidence="11">
    <location>
        <position position="1"/>
    </location>
</feature>
<dbReference type="PANTHER" id="PTHR46300:SF7">
    <property type="entry name" value="P450, PUTATIVE (EUROFUNG)-RELATED"/>
    <property type="match status" value="1"/>
</dbReference>